<dbReference type="Pfam" id="PF19545">
    <property type="entry name" value="DUF6069"/>
    <property type="match status" value="1"/>
</dbReference>
<evidence type="ECO:0000256" key="1">
    <source>
        <dbReference type="SAM" id="MobiDB-lite"/>
    </source>
</evidence>
<evidence type="ECO:0000313" key="3">
    <source>
        <dbReference type="EMBL" id="MFD0689080.1"/>
    </source>
</evidence>
<proteinExistence type="predicted"/>
<accession>A0ABW2XTN1</accession>
<dbReference type="Proteomes" id="UP001597063">
    <property type="component" value="Unassembled WGS sequence"/>
</dbReference>
<feature type="transmembrane region" description="Helical" evidence="2">
    <location>
        <begin position="109"/>
        <end position="131"/>
    </location>
</feature>
<gene>
    <name evidence="3" type="ORF">ACFQZM_31635</name>
</gene>
<evidence type="ECO:0000313" key="4">
    <source>
        <dbReference type="Proteomes" id="UP001597063"/>
    </source>
</evidence>
<comment type="caution">
    <text evidence="3">The sequence shown here is derived from an EMBL/GenBank/DDBJ whole genome shotgun (WGS) entry which is preliminary data.</text>
</comment>
<reference evidence="4" key="1">
    <citation type="journal article" date="2019" name="Int. J. Syst. Evol. Microbiol.">
        <title>The Global Catalogue of Microorganisms (GCM) 10K type strain sequencing project: providing services to taxonomists for standard genome sequencing and annotation.</title>
        <authorList>
            <consortium name="The Broad Institute Genomics Platform"/>
            <consortium name="The Broad Institute Genome Sequencing Center for Infectious Disease"/>
            <person name="Wu L."/>
            <person name="Ma J."/>
        </authorList>
    </citation>
    <scope>NUCLEOTIDE SEQUENCE [LARGE SCALE GENOMIC DNA]</scope>
    <source>
        <strain evidence="4">JCM 9371</strain>
    </source>
</reference>
<sequence>MTGPSYEREPRPYEQGAAPYEQGPAPYGAGPYEPDPYGADPYRPDPRASRRPPRPPGVDAARLWGGGLATAAIAALMAFLGVLIARGVFGIELLAPEREGTIGDTTTGVYVLMAGIGALVATLILQILALLTPQPLSFFSWVVGLVTLVFAVTPFTTGADIASQVATGLINLCIGLTILTLLPRSAYGALRSGGRGPA</sequence>
<keyword evidence="4" id="KW-1185">Reference proteome</keyword>
<feature type="transmembrane region" description="Helical" evidence="2">
    <location>
        <begin position="63"/>
        <end position="89"/>
    </location>
</feature>
<dbReference type="RefSeq" id="WP_207400111.1">
    <property type="nucleotide sequence ID" value="NZ_CAACUY010000156.1"/>
</dbReference>
<keyword evidence="2" id="KW-0812">Transmembrane</keyword>
<evidence type="ECO:0000256" key="2">
    <source>
        <dbReference type="SAM" id="Phobius"/>
    </source>
</evidence>
<organism evidence="3 4">
    <name type="scientific">Actinomadura fibrosa</name>
    <dbReference type="NCBI Taxonomy" id="111802"/>
    <lineage>
        <taxon>Bacteria</taxon>
        <taxon>Bacillati</taxon>
        <taxon>Actinomycetota</taxon>
        <taxon>Actinomycetes</taxon>
        <taxon>Streptosporangiales</taxon>
        <taxon>Thermomonosporaceae</taxon>
        <taxon>Actinomadura</taxon>
    </lineage>
</organism>
<protein>
    <submittedName>
        <fullName evidence="3">DUF6069 family protein</fullName>
    </submittedName>
</protein>
<feature type="transmembrane region" description="Helical" evidence="2">
    <location>
        <begin position="161"/>
        <end position="182"/>
    </location>
</feature>
<feature type="compositionally biased region" description="Basic and acidic residues" evidence="1">
    <location>
        <begin position="1"/>
        <end position="12"/>
    </location>
</feature>
<dbReference type="EMBL" id="JBHTGP010000016">
    <property type="protein sequence ID" value="MFD0689080.1"/>
    <property type="molecule type" value="Genomic_DNA"/>
</dbReference>
<name>A0ABW2XTN1_9ACTN</name>
<feature type="compositionally biased region" description="Low complexity" evidence="1">
    <location>
        <begin position="15"/>
        <end position="41"/>
    </location>
</feature>
<keyword evidence="2" id="KW-0472">Membrane</keyword>
<keyword evidence="2" id="KW-1133">Transmembrane helix</keyword>
<feature type="transmembrane region" description="Helical" evidence="2">
    <location>
        <begin position="138"/>
        <end position="155"/>
    </location>
</feature>
<dbReference type="InterPro" id="IPR045713">
    <property type="entry name" value="DUF6069"/>
</dbReference>
<feature type="region of interest" description="Disordered" evidence="1">
    <location>
        <begin position="1"/>
        <end position="57"/>
    </location>
</feature>